<name>A0A401SEB3_CHIPU</name>
<keyword evidence="1" id="KW-0732">Signal</keyword>
<accession>A0A401SEB3</accession>
<organism evidence="2 3">
    <name type="scientific">Chiloscyllium punctatum</name>
    <name type="common">Brownbanded bambooshark</name>
    <name type="synonym">Hemiscyllium punctatum</name>
    <dbReference type="NCBI Taxonomy" id="137246"/>
    <lineage>
        <taxon>Eukaryota</taxon>
        <taxon>Metazoa</taxon>
        <taxon>Chordata</taxon>
        <taxon>Craniata</taxon>
        <taxon>Vertebrata</taxon>
        <taxon>Chondrichthyes</taxon>
        <taxon>Elasmobranchii</taxon>
        <taxon>Galeomorphii</taxon>
        <taxon>Galeoidea</taxon>
        <taxon>Orectolobiformes</taxon>
        <taxon>Hemiscylliidae</taxon>
        <taxon>Chiloscyllium</taxon>
    </lineage>
</organism>
<keyword evidence="3" id="KW-1185">Reference proteome</keyword>
<dbReference type="EMBL" id="BEZZ01000219">
    <property type="protein sequence ID" value="GCC28772.1"/>
    <property type="molecule type" value="Genomic_DNA"/>
</dbReference>
<evidence type="ECO:0000256" key="1">
    <source>
        <dbReference type="SAM" id="SignalP"/>
    </source>
</evidence>
<dbReference type="AlphaFoldDB" id="A0A401SEB3"/>
<evidence type="ECO:0000313" key="2">
    <source>
        <dbReference type="EMBL" id="GCC28772.1"/>
    </source>
</evidence>
<comment type="caution">
    <text evidence="2">The sequence shown here is derived from an EMBL/GenBank/DDBJ whole genome shotgun (WGS) entry which is preliminary data.</text>
</comment>
<protein>
    <submittedName>
        <fullName evidence="2">Uncharacterized protein</fullName>
    </submittedName>
</protein>
<proteinExistence type="predicted"/>
<feature type="chain" id="PRO_5019354487" evidence="1">
    <location>
        <begin position="21"/>
        <end position="365"/>
    </location>
</feature>
<feature type="signal peptide" evidence="1">
    <location>
        <begin position="1"/>
        <end position="20"/>
    </location>
</feature>
<evidence type="ECO:0000313" key="3">
    <source>
        <dbReference type="Proteomes" id="UP000287033"/>
    </source>
</evidence>
<dbReference type="Proteomes" id="UP000287033">
    <property type="component" value="Unassembled WGS sequence"/>
</dbReference>
<gene>
    <name evidence="2" type="ORF">chiPu_0007206</name>
</gene>
<sequence>MAVRETAALLLLLSVTLANGLGYYRHHHAQHPAGYRYSDGDSDSSEENRVSINSSPTECVLLGYAYGTINHFKTAKESSHIHSHSRLDHFPPIEMHEIRPEHGGRPPLEDGTVDHRVLPGHVALQALQDIQESQELDSQDNLVFQDDQDPRGCQELENLVFREHQESQEKEDLLAPKVAWDLMECKDQKDSQDLEGILGQLEFHILVNQAHQGLLGLQGRQEHPERKGNEGILVPLVQKEKKELEFQDSQGQEVFQGNKDHKECAVNQDMGNQDPLVLLVYQEQRAKKAQQVHLEIQESQVREAPQDYLGHQESESLERMAHQGCQVLLDPRGLLVHQVSLELLDFLVLEGQAHRDLKGNLVPQV</sequence>
<reference evidence="2 3" key="1">
    <citation type="journal article" date="2018" name="Nat. Ecol. Evol.">
        <title>Shark genomes provide insights into elasmobranch evolution and the origin of vertebrates.</title>
        <authorList>
            <person name="Hara Y"/>
            <person name="Yamaguchi K"/>
            <person name="Onimaru K"/>
            <person name="Kadota M"/>
            <person name="Koyanagi M"/>
            <person name="Keeley SD"/>
            <person name="Tatsumi K"/>
            <person name="Tanaka K"/>
            <person name="Motone F"/>
            <person name="Kageyama Y"/>
            <person name="Nozu R"/>
            <person name="Adachi N"/>
            <person name="Nishimura O"/>
            <person name="Nakagawa R"/>
            <person name="Tanegashima C"/>
            <person name="Kiyatake I"/>
            <person name="Matsumoto R"/>
            <person name="Murakumo K"/>
            <person name="Nishida K"/>
            <person name="Terakita A"/>
            <person name="Kuratani S"/>
            <person name="Sato K"/>
            <person name="Hyodo S Kuraku.S."/>
        </authorList>
    </citation>
    <scope>NUCLEOTIDE SEQUENCE [LARGE SCALE GENOMIC DNA]</scope>
</reference>